<dbReference type="GO" id="GO:0005811">
    <property type="term" value="C:lipid droplet"/>
    <property type="evidence" value="ECO:0007669"/>
    <property type="project" value="TreeGrafter"/>
</dbReference>
<dbReference type="GO" id="GO:0005524">
    <property type="term" value="F:ATP binding"/>
    <property type="evidence" value="ECO:0007669"/>
    <property type="project" value="UniProtKB-KW"/>
</dbReference>
<evidence type="ECO:0000256" key="4">
    <source>
        <dbReference type="ARBA" id="ARBA00022840"/>
    </source>
</evidence>
<dbReference type="Gene3D" id="3.40.50.12780">
    <property type="entry name" value="N-terminal domain of ligase-like"/>
    <property type="match status" value="1"/>
</dbReference>
<evidence type="ECO:0000256" key="3">
    <source>
        <dbReference type="ARBA" id="ARBA00022741"/>
    </source>
</evidence>
<gene>
    <name evidence="7" type="ORF">WICANDRAFT_28494</name>
</gene>
<evidence type="ECO:0000256" key="1">
    <source>
        <dbReference type="ARBA" id="ARBA00006432"/>
    </source>
</evidence>
<keyword evidence="4" id="KW-0067">ATP-binding</keyword>
<comment type="catalytic activity">
    <reaction evidence="5">
        <text>a long-chain fatty acid + ATP + CoA = a long-chain fatty acyl-CoA + AMP + diphosphate</text>
        <dbReference type="Rhea" id="RHEA:15421"/>
        <dbReference type="ChEBI" id="CHEBI:30616"/>
        <dbReference type="ChEBI" id="CHEBI:33019"/>
        <dbReference type="ChEBI" id="CHEBI:57287"/>
        <dbReference type="ChEBI" id="CHEBI:57560"/>
        <dbReference type="ChEBI" id="CHEBI:83139"/>
        <dbReference type="ChEBI" id="CHEBI:456215"/>
        <dbReference type="EC" id="6.2.1.3"/>
    </reaction>
</comment>
<sequence length="698" mass="78050">MVHLVNVPVAEPERAGETAPRRNAKLKDHTPIKRPVGYKANTIYEFMLEAFNKGGDRHAIGYRDIVEVHKEKKMVKKMVDGEEQEVEKTWLFYELTDYKYESYKQLNKYVHDYGRGLIQLGLKPSGEHKLHIFASTSHKWMKTFLASQSQAIPVVTAYDTLGEKGLTVSLTQTESNAIFTDNHLLSALINPLQKAKDIKFIIHSEPIDPKDKRQEGELYQEAKSAVDKILEVRPDIKIVSLDEVHQMGKDSPDTPVNPPSASDLSCIMYTSGSTGDPKGVVLTHENILSGVAGVSFIIDRSLINEKDRIIAFLPLAHIFELAFELIAFYWNGTIGYANVKTLTDTSTRNCSGDIKTFKPTIMVAVAAVWETIKKGIMAQIAKQPALTQKLFWGCYNYKLKNWKVPGSTYLIDNFIFKKVKQATGGNLRFVLNGGSPISKDTQIFISNLLCPMLIGYGLTETVANTTVVHPDDFEFDVQGALSGSITVKLVDVADAGYYAKNDQGEIWIRGYPVTPEYYKNEKETKDSFDPDGWFKTGDIGEWTKTGQLKIIDRKKNLVKTLNGEYIALEKLESVYRSNTYVQNICVYADQNHAKPVGIVVPNETAIKSLALELGLIKSESDDIHKALHEPKLVNKVSKALVSTAKSQGLNGIELIAGLVFSDEEWTPQNGFVTSAQKLQRKKILEANKKEVDQAYARS</sequence>
<feature type="domain" description="AMP-dependent synthetase/ligase" evidence="6">
    <location>
        <begin position="87"/>
        <end position="518"/>
    </location>
</feature>
<dbReference type="PANTHER" id="PTHR43272:SF83">
    <property type="entry name" value="ACYL-COA SYNTHETASE LONG-CHAIN, ISOFORM J"/>
    <property type="match status" value="1"/>
</dbReference>
<dbReference type="AlphaFoldDB" id="A0A1E3P9F3"/>
<dbReference type="OrthoDB" id="1700726at2759"/>
<dbReference type="GO" id="GO:0004467">
    <property type="term" value="F:long-chain fatty acid-CoA ligase activity"/>
    <property type="evidence" value="ECO:0007669"/>
    <property type="project" value="UniProtKB-EC"/>
</dbReference>
<dbReference type="SUPFAM" id="SSF56801">
    <property type="entry name" value="Acetyl-CoA synthetase-like"/>
    <property type="match status" value="1"/>
</dbReference>
<dbReference type="GO" id="GO:0005783">
    <property type="term" value="C:endoplasmic reticulum"/>
    <property type="evidence" value="ECO:0007669"/>
    <property type="project" value="TreeGrafter"/>
</dbReference>
<dbReference type="STRING" id="683960.A0A1E3P9F3"/>
<dbReference type="PROSITE" id="PS00455">
    <property type="entry name" value="AMP_BINDING"/>
    <property type="match status" value="1"/>
</dbReference>
<comment type="similarity">
    <text evidence="1">Belongs to the ATP-dependent AMP-binding enzyme family.</text>
</comment>
<dbReference type="GO" id="GO:0005886">
    <property type="term" value="C:plasma membrane"/>
    <property type="evidence" value="ECO:0007669"/>
    <property type="project" value="TreeGrafter"/>
</dbReference>
<protein>
    <recommendedName>
        <fullName evidence="6">AMP-dependent synthetase/ligase domain-containing protein</fullName>
    </recommendedName>
</protein>
<keyword evidence="2" id="KW-0436">Ligase</keyword>
<accession>A0A1E3P9F3</accession>
<reference evidence="7 8" key="1">
    <citation type="journal article" date="2016" name="Proc. Natl. Acad. Sci. U.S.A.">
        <title>Comparative genomics of biotechnologically important yeasts.</title>
        <authorList>
            <person name="Riley R."/>
            <person name="Haridas S."/>
            <person name="Wolfe K.H."/>
            <person name="Lopes M.R."/>
            <person name="Hittinger C.T."/>
            <person name="Goeker M."/>
            <person name="Salamov A.A."/>
            <person name="Wisecaver J.H."/>
            <person name="Long T.M."/>
            <person name="Calvey C.H."/>
            <person name="Aerts A.L."/>
            <person name="Barry K.W."/>
            <person name="Choi C."/>
            <person name="Clum A."/>
            <person name="Coughlan A.Y."/>
            <person name="Deshpande S."/>
            <person name="Douglass A.P."/>
            <person name="Hanson S.J."/>
            <person name="Klenk H.-P."/>
            <person name="LaButti K.M."/>
            <person name="Lapidus A."/>
            <person name="Lindquist E.A."/>
            <person name="Lipzen A.M."/>
            <person name="Meier-Kolthoff J.P."/>
            <person name="Ohm R.A."/>
            <person name="Otillar R.P."/>
            <person name="Pangilinan J.L."/>
            <person name="Peng Y."/>
            <person name="Rokas A."/>
            <person name="Rosa C.A."/>
            <person name="Scheuner C."/>
            <person name="Sibirny A.A."/>
            <person name="Slot J.C."/>
            <person name="Stielow J.B."/>
            <person name="Sun H."/>
            <person name="Kurtzman C.P."/>
            <person name="Blackwell M."/>
            <person name="Grigoriev I.V."/>
            <person name="Jeffries T.W."/>
        </authorList>
    </citation>
    <scope>NUCLEOTIDE SEQUENCE [LARGE SCALE GENOMIC DNA]</scope>
    <source>
        <strain evidence="8">ATCC 58044 / CBS 1984 / NCYC 433 / NRRL Y-366-8</strain>
    </source>
</reference>
<name>A0A1E3P9F3_WICAA</name>
<dbReference type="InterPro" id="IPR020845">
    <property type="entry name" value="AMP-binding_CS"/>
</dbReference>
<dbReference type="PANTHER" id="PTHR43272">
    <property type="entry name" value="LONG-CHAIN-FATTY-ACID--COA LIGASE"/>
    <property type="match status" value="1"/>
</dbReference>
<keyword evidence="3" id="KW-0547">Nucleotide-binding</keyword>
<dbReference type="Pfam" id="PF00501">
    <property type="entry name" value="AMP-binding"/>
    <property type="match status" value="1"/>
</dbReference>
<dbReference type="GO" id="GO:0035336">
    <property type="term" value="P:long-chain fatty-acyl-CoA metabolic process"/>
    <property type="evidence" value="ECO:0007669"/>
    <property type="project" value="TreeGrafter"/>
</dbReference>
<evidence type="ECO:0000256" key="2">
    <source>
        <dbReference type="ARBA" id="ARBA00022598"/>
    </source>
</evidence>
<organism evidence="7 8">
    <name type="scientific">Wickerhamomyces anomalus (strain ATCC 58044 / CBS 1984 / NCYC 433 / NRRL Y-366-8)</name>
    <name type="common">Yeast</name>
    <name type="synonym">Hansenula anomala</name>
    <dbReference type="NCBI Taxonomy" id="683960"/>
    <lineage>
        <taxon>Eukaryota</taxon>
        <taxon>Fungi</taxon>
        <taxon>Dikarya</taxon>
        <taxon>Ascomycota</taxon>
        <taxon>Saccharomycotina</taxon>
        <taxon>Saccharomycetes</taxon>
        <taxon>Phaffomycetales</taxon>
        <taxon>Wickerhamomycetaceae</taxon>
        <taxon>Wickerhamomyces</taxon>
    </lineage>
</organism>
<dbReference type="Proteomes" id="UP000094112">
    <property type="component" value="Unassembled WGS sequence"/>
</dbReference>
<evidence type="ECO:0000313" key="8">
    <source>
        <dbReference type="Proteomes" id="UP000094112"/>
    </source>
</evidence>
<keyword evidence="8" id="KW-1185">Reference proteome</keyword>
<dbReference type="GeneID" id="30198735"/>
<dbReference type="RefSeq" id="XP_019040724.1">
    <property type="nucleotide sequence ID" value="XM_019181489.1"/>
</dbReference>
<dbReference type="InterPro" id="IPR042099">
    <property type="entry name" value="ANL_N_sf"/>
</dbReference>
<evidence type="ECO:0000256" key="5">
    <source>
        <dbReference type="ARBA" id="ARBA00036813"/>
    </source>
</evidence>
<dbReference type="InterPro" id="IPR000873">
    <property type="entry name" value="AMP-dep_synth/lig_dom"/>
</dbReference>
<proteinExistence type="inferred from homology"/>
<evidence type="ECO:0000313" key="7">
    <source>
        <dbReference type="EMBL" id="ODQ61517.1"/>
    </source>
</evidence>
<dbReference type="EMBL" id="KV454209">
    <property type="protein sequence ID" value="ODQ61517.1"/>
    <property type="molecule type" value="Genomic_DNA"/>
</dbReference>
<evidence type="ECO:0000259" key="6">
    <source>
        <dbReference type="Pfam" id="PF00501"/>
    </source>
</evidence>